<accession>A0AAX6G794</accession>
<evidence type="ECO:0000256" key="5">
    <source>
        <dbReference type="ARBA" id="ARBA00023180"/>
    </source>
</evidence>
<dbReference type="PANTHER" id="PTHR45719:SF8">
    <property type="entry name" value="BETA-GLUCURONOSYLTRANSFERASE GLCAT14C"/>
    <property type="match status" value="1"/>
</dbReference>
<gene>
    <name evidence="7" type="ORF">M6B38_102830</name>
</gene>
<dbReference type="Pfam" id="PF02485">
    <property type="entry name" value="Branch"/>
    <property type="match status" value="1"/>
</dbReference>
<keyword evidence="5" id="KW-0325">Glycoprotein</keyword>
<evidence type="ECO:0000313" key="8">
    <source>
        <dbReference type="Proteomes" id="UP001140949"/>
    </source>
</evidence>
<comment type="caution">
    <text evidence="7">The sequence shown here is derived from an EMBL/GenBank/DDBJ whole genome shotgun (WGS) entry which is preliminary data.</text>
</comment>
<feature type="transmembrane region" description="Helical" evidence="6">
    <location>
        <begin position="12"/>
        <end position="35"/>
    </location>
</feature>
<evidence type="ECO:0000256" key="2">
    <source>
        <dbReference type="ARBA" id="ARBA00022676"/>
    </source>
</evidence>
<dbReference type="GO" id="GO:0015020">
    <property type="term" value="F:glucuronosyltransferase activity"/>
    <property type="evidence" value="ECO:0007669"/>
    <property type="project" value="InterPro"/>
</dbReference>
<protein>
    <submittedName>
        <fullName evidence="7">Beta-glucuronosyltransferase GlcAT14B</fullName>
    </submittedName>
</protein>
<keyword evidence="3" id="KW-0808">Transferase</keyword>
<keyword evidence="6" id="KW-0812">Transmembrane</keyword>
<reference evidence="7" key="1">
    <citation type="journal article" date="2023" name="GigaByte">
        <title>Genome assembly of the bearded iris, Iris pallida Lam.</title>
        <authorList>
            <person name="Bruccoleri R.E."/>
            <person name="Oakeley E.J."/>
            <person name="Faust A.M.E."/>
            <person name="Altorfer M."/>
            <person name="Dessus-Babus S."/>
            <person name="Burckhardt D."/>
            <person name="Oertli M."/>
            <person name="Naumann U."/>
            <person name="Petersen F."/>
            <person name="Wong J."/>
        </authorList>
    </citation>
    <scope>NUCLEOTIDE SEQUENCE</scope>
    <source>
        <strain evidence="7">GSM-AAB239-AS_SAM_17_03QT</strain>
    </source>
</reference>
<keyword evidence="4 6" id="KW-0472">Membrane</keyword>
<dbReference type="Proteomes" id="UP001140949">
    <property type="component" value="Unassembled WGS sequence"/>
</dbReference>
<dbReference type="AlphaFoldDB" id="A0AAX6G794"/>
<dbReference type="GO" id="GO:0016020">
    <property type="term" value="C:membrane"/>
    <property type="evidence" value="ECO:0007669"/>
    <property type="project" value="UniProtKB-SubCell"/>
</dbReference>
<keyword evidence="8" id="KW-1185">Reference proteome</keyword>
<evidence type="ECO:0000256" key="3">
    <source>
        <dbReference type="ARBA" id="ARBA00022679"/>
    </source>
</evidence>
<keyword evidence="2" id="KW-0328">Glycosyltransferase</keyword>
<evidence type="ECO:0000256" key="1">
    <source>
        <dbReference type="ARBA" id="ARBA00004606"/>
    </source>
</evidence>
<comment type="subcellular location">
    <subcellularLocation>
        <location evidence="1">Membrane</location>
        <topology evidence="1">Single-pass type II membrane protein</topology>
    </subcellularLocation>
</comment>
<dbReference type="InterPro" id="IPR003406">
    <property type="entry name" value="Glyco_trans_14"/>
</dbReference>
<evidence type="ECO:0000256" key="4">
    <source>
        <dbReference type="ARBA" id="ARBA00023136"/>
    </source>
</evidence>
<name>A0AAX6G794_IRIPA</name>
<dbReference type="EMBL" id="JANAVB010022400">
    <property type="protein sequence ID" value="KAJ6824185.1"/>
    <property type="molecule type" value="Genomic_DNA"/>
</dbReference>
<organism evidence="7 8">
    <name type="scientific">Iris pallida</name>
    <name type="common">Sweet iris</name>
    <dbReference type="NCBI Taxonomy" id="29817"/>
    <lineage>
        <taxon>Eukaryota</taxon>
        <taxon>Viridiplantae</taxon>
        <taxon>Streptophyta</taxon>
        <taxon>Embryophyta</taxon>
        <taxon>Tracheophyta</taxon>
        <taxon>Spermatophyta</taxon>
        <taxon>Magnoliopsida</taxon>
        <taxon>Liliopsida</taxon>
        <taxon>Asparagales</taxon>
        <taxon>Iridaceae</taxon>
        <taxon>Iridoideae</taxon>
        <taxon>Irideae</taxon>
        <taxon>Iris</taxon>
    </lineage>
</organism>
<dbReference type="PANTHER" id="PTHR45719">
    <property type="entry name" value="GLYCOSYLTRANSFERASE"/>
    <property type="match status" value="1"/>
</dbReference>
<reference evidence="7" key="2">
    <citation type="submission" date="2023-04" db="EMBL/GenBank/DDBJ databases">
        <authorList>
            <person name="Bruccoleri R.E."/>
            <person name="Oakeley E.J."/>
            <person name="Faust A.-M."/>
            <person name="Dessus-Babus S."/>
            <person name="Altorfer M."/>
            <person name="Burckhardt D."/>
            <person name="Oertli M."/>
            <person name="Naumann U."/>
            <person name="Petersen F."/>
            <person name="Wong J."/>
        </authorList>
    </citation>
    <scope>NUCLEOTIDE SEQUENCE</scope>
    <source>
        <strain evidence="7">GSM-AAB239-AS_SAM_17_03QT</strain>
        <tissue evidence="7">Leaf</tissue>
    </source>
</reference>
<keyword evidence="6" id="KW-1133">Transmembrane helix</keyword>
<proteinExistence type="predicted"/>
<sequence>MRKPHHRIIKTFHLSPKTLTLTLIPLLTLIFFLLIPNPKTLTPSNSKDPTTLLSPDPPRFAYLIAGSTGDGERIKRILRAAYHPLNSYLLHLDLGSPEEERADLAEFVRTEGVFTEFGNVRIMEKADSVTDKGPTEVALVLHAVAVLMREGRKWSWFVNLGAEDYPIMAQDDLLHIFSYLPRDLNFIEHTSNMGWKESQRSRPMIVDPGLYGSNKSEVFWMKEKRSMPSSFKLFVGSSWVILSRPFLEFCILGWDNLPRTLLMYYTNSFSSTEGYFHTVICNSMDFHKNTINHDLRFIMWDDPPRQDPRNLTSEHFDMILDSGAPFARTFAHGEAVLDKIDHELLKRPNGQFTPGGWCWGNSHFGRDPCAIHGKQKVLRPTMRSKKLESLLMKLLDTENFRPRQCI</sequence>
<dbReference type="InterPro" id="IPR044610">
    <property type="entry name" value="GLCAT14A/B/C"/>
</dbReference>
<evidence type="ECO:0000313" key="7">
    <source>
        <dbReference type="EMBL" id="KAJ6824185.1"/>
    </source>
</evidence>
<evidence type="ECO:0000256" key="6">
    <source>
        <dbReference type="SAM" id="Phobius"/>
    </source>
</evidence>